<dbReference type="GO" id="GO:0046872">
    <property type="term" value="F:metal ion binding"/>
    <property type="evidence" value="ECO:0007669"/>
    <property type="project" value="UniProtKB-KW"/>
</dbReference>
<evidence type="ECO:0000256" key="1">
    <source>
        <dbReference type="ARBA" id="ARBA00006249"/>
    </source>
</evidence>
<dbReference type="InterPro" id="IPR006311">
    <property type="entry name" value="TAT_signal"/>
</dbReference>
<dbReference type="Proteomes" id="UP000015423">
    <property type="component" value="Chromosome"/>
</dbReference>
<evidence type="ECO:0000256" key="3">
    <source>
        <dbReference type="ARBA" id="ARBA00022723"/>
    </source>
</evidence>
<reference evidence="10 11" key="2">
    <citation type="journal article" date="2013" name="J. Biotechnol.">
        <title>Complete genome sequence of the kirromycin producer Streptomyces collinus Tu 365 consisting of a linear chromosome and two linear plasmids.</title>
        <authorList>
            <person name="Ruckert C."/>
            <person name="Szczepanowski R."/>
            <person name="Albersmeier A."/>
            <person name="Goesmann A."/>
            <person name="Iftime D."/>
            <person name="Musiol E.M."/>
            <person name="Blin K."/>
            <person name="Wohlleben W."/>
            <person name="Puhler A."/>
            <person name="Kalinowski J."/>
            <person name="Weber T."/>
        </authorList>
    </citation>
    <scope>NUCLEOTIDE SEQUENCE [LARGE SCALE GENOMIC DNA]</scope>
    <source>
        <strain evidence="11">DSM 40733 / Tue 365</strain>
    </source>
</reference>
<evidence type="ECO:0000256" key="9">
    <source>
        <dbReference type="SAM" id="SignalP"/>
    </source>
</evidence>
<accession>S5VGF2</accession>
<organism evidence="10 11">
    <name type="scientific">Streptomyces collinus (strain DSM 40733 / Tue 365)</name>
    <dbReference type="NCBI Taxonomy" id="1214242"/>
    <lineage>
        <taxon>Bacteria</taxon>
        <taxon>Bacillati</taxon>
        <taxon>Actinomycetota</taxon>
        <taxon>Actinomycetes</taxon>
        <taxon>Kitasatosporales</taxon>
        <taxon>Streptomycetaceae</taxon>
        <taxon>Streptomyces</taxon>
    </lineage>
</organism>
<dbReference type="InterPro" id="IPR016582">
    <property type="entry name" value="OHBut_olig_hydro_put"/>
</dbReference>
<dbReference type="STRING" id="1214242.B446_03415"/>
<dbReference type="HOGENOM" id="CLU_030798_0_0_11"/>
<dbReference type="PANTHER" id="PTHR33938">
    <property type="entry name" value="FERULOYL ESTERASE B-RELATED"/>
    <property type="match status" value="1"/>
</dbReference>
<dbReference type="AlphaFoldDB" id="S5VGF2"/>
<evidence type="ECO:0000256" key="5">
    <source>
        <dbReference type="ARBA" id="ARBA00022801"/>
    </source>
</evidence>
<feature type="region of interest" description="Disordered" evidence="8">
    <location>
        <begin position="433"/>
        <end position="456"/>
    </location>
</feature>
<dbReference type="InterPro" id="IPR011118">
    <property type="entry name" value="Tannase/feruloyl_esterase"/>
</dbReference>
<keyword evidence="6" id="KW-0106">Calcium</keyword>
<dbReference type="PANTHER" id="PTHR33938:SF15">
    <property type="entry name" value="FERULOYL ESTERASE B-RELATED"/>
    <property type="match status" value="1"/>
</dbReference>
<dbReference type="Pfam" id="PF07519">
    <property type="entry name" value="Tannase"/>
    <property type="match status" value="1"/>
</dbReference>
<comment type="similarity">
    <text evidence="1">Belongs to the tannase family.</text>
</comment>
<dbReference type="GO" id="GO:0005615">
    <property type="term" value="C:extracellular space"/>
    <property type="evidence" value="ECO:0007669"/>
    <property type="project" value="InterPro"/>
</dbReference>
<gene>
    <name evidence="10" type="ORF">B446_03415</name>
</gene>
<evidence type="ECO:0000256" key="7">
    <source>
        <dbReference type="ARBA" id="ARBA00023157"/>
    </source>
</evidence>
<reference evidence="11" key="1">
    <citation type="submission" date="2012-10" db="EMBL/GenBank/DDBJ databases">
        <title>The complete genome sequence of Streptomyces collinus Tu 365.</title>
        <authorList>
            <person name="Ruckert C."/>
            <person name="Szczepanowski R."/>
            <person name="Goesmann A."/>
            <person name="Pross E.K."/>
            <person name="Musiol E.M."/>
            <person name="Blin K."/>
            <person name="Wohlleben W."/>
            <person name="Puhler A."/>
            <person name="Weber T."/>
            <person name="Kalinowski J."/>
        </authorList>
    </citation>
    <scope>NUCLEOTIDE SEQUENCE [LARGE SCALE GENOMIC DNA]</scope>
    <source>
        <strain evidence="11">DSM 40733 / Tue 365</strain>
    </source>
</reference>
<keyword evidence="5" id="KW-0378">Hydrolase</keyword>
<dbReference type="Pfam" id="PF10605">
    <property type="entry name" value="3HBOH"/>
    <property type="match status" value="1"/>
</dbReference>
<name>S5VGF2_STRC3</name>
<feature type="chain" id="PRO_5004541552" evidence="9">
    <location>
        <begin position="29"/>
        <end position="456"/>
    </location>
</feature>
<sequence length="456" mass="49918">MCVMLPSRRTTLLSAALLAASAVTPAAAARADGGSAARRRLTVPGAERQQLSRHDDLTTGALTGTPYTDPADWAGLTAQGTRNPSGVPGLQIDGYFPGTSRLNTNHGWNHDAQFVLRLPDDWNGKLVVTGAPGVRKQYSMDVIVSDWVLAQGYAFAATDKGNCGPDFYTDGERPGDAIVEWNRRTTQLTRAAKAVLAQYYGHAPRRTYMTGISNSGYLTRWQLENHPELYDGGVDWEGPLWRADGPNLLTFLPTAVARRLGRAGDEDMYTAGFARGSEFLWPYHEKVYWGLTQKIYRAELDPGYDPACPGASAGTTAEQIFAPCPSDAGYDYAARPRRVHDAVARIALTGRIGKPMITLHGTLDALLPITVQSDVYARMIADRGRSRLHRYYRIEGGNHVDSLYDAHLDRLRPMLPCYRSAFTALTAWVERHEEPPASGTVPRPRTGDLAVTGSLT</sequence>
<proteinExistence type="inferred from homology"/>
<evidence type="ECO:0000256" key="8">
    <source>
        <dbReference type="SAM" id="MobiDB-lite"/>
    </source>
</evidence>
<dbReference type="PROSITE" id="PS51318">
    <property type="entry name" value="TAT"/>
    <property type="match status" value="1"/>
</dbReference>
<keyword evidence="7" id="KW-1015">Disulfide bond</keyword>
<keyword evidence="11" id="KW-1185">Reference proteome</keyword>
<dbReference type="EMBL" id="CP006259">
    <property type="protein sequence ID" value="AGS67515.1"/>
    <property type="molecule type" value="Genomic_DNA"/>
</dbReference>
<dbReference type="eggNOG" id="COG3509">
    <property type="taxonomic scope" value="Bacteria"/>
</dbReference>
<dbReference type="Gene3D" id="3.40.50.1820">
    <property type="entry name" value="alpha/beta hydrolase"/>
    <property type="match status" value="1"/>
</dbReference>
<dbReference type="KEGG" id="sci:B446_03415"/>
<evidence type="ECO:0000256" key="4">
    <source>
        <dbReference type="ARBA" id="ARBA00022729"/>
    </source>
</evidence>
<dbReference type="GO" id="GO:0047989">
    <property type="term" value="F:hydroxybutyrate-dimer hydrolase activity"/>
    <property type="evidence" value="ECO:0007669"/>
    <property type="project" value="InterPro"/>
</dbReference>
<evidence type="ECO:0000256" key="2">
    <source>
        <dbReference type="ARBA" id="ARBA00022487"/>
    </source>
</evidence>
<dbReference type="PATRIC" id="fig|1214242.5.peg.704"/>
<keyword evidence="2" id="KW-0719">Serine esterase</keyword>
<dbReference type="GO" id="GO:0019605">
    <property type="term" value="P:butyrate metabolic process"/>
    <property type="evidence" value="ECO:0007669"/>
    <property type="project" value="InterPro"/>
</dbReference>
<feature type="region of interest" description="Disordered" evidence="8">
    <location>
        <begin position="43"/>
        <end position="64"/>
    </location>
</feature>
<keyword evidence="4 9" id="KW-0732">Signal</keyword>
<dbReference type="InterPro" id="IPR029058">
    <property type="entry name" value="AB_hydrolase_fold"/>
</dbReference>
<evidence type="ECO:0000313" key="10">
    <source>
        <dbReference type="EMBL" id="AGS67515.1"/>
    </source>
</evidence>
<evidence type="ECO:0000313" key="11">
    <source>
        <dbReference type="Proteomes" id="UP000015423"/>
    </source>
</evidence>
<keyword evidence="3" id="KW-0479">Metal-binding</keyword>
<protein>
    <submittedName>
        <fullName evidence="10">Peptidase</fullName>
    </submittedName>
</protein>
<dbReference type="SUPFAM" id="SSF53474">
    <property type="entry name" value="alpha/beta-Hydrolases"/>
    <property type="match status" value="1"/>
</dbReference>
<feature type="signal peptide" evidence="9">
    <location>
        <begin position="1"/>
        <end position="28"/>
    </location>
</feature>
<evidence type="ECO:0000256" key="6">
    <source>
        <dbReference type="ARBA" id="ARBA00022837"/>
    </source>
</evidence>